<dbReference type="RefSeq" id="WP_346076181.1">
    <property type="nucleotide sequence ID" value="NZ_BAAARB010000009.1"/>
</dbReference>
<evidence type="ECO:0000313" key="3">
    <source>
        <dbReference type="Proteomes" id="UP001501170"/>
    </source>
</evidence>
<gene>
    <name evidence="2" type="ORF">GCM10009855_20170</name>
</gene>
<keyword evidence="1" id="KW-1133">Transmembrane helix</keyword>
<keyword evidence="3" id="KW-1185">Reference proteome</keyword>
<name>A0ABN3HH68_9ACTN</name>
<feature type="transmembrane region" description="Helical" evidence="1">
    <location>
        <begin position="114"/>
        <end position="147"/>
    </location>
</feature>
<evidence type="ECO:0000313" key="2">
    <source>
        <dbReference type="EMBL" id="GAA2380070.1"/>
    </source>
</evidence>
<feature type="transmembrane region" description="Helical" evidence="1">
    <location>
        <begin position="159"/>
        <end position="183"/>
    </location>
</feature>
<evidence type="ECO:0008006" key="4">
    <source>
        <dbReference type="Google" id="ProtNLM"/>
    </source>
</evidence>
<feature type="transmembrane region" description="Helical" evidence="1">
    <location>
        <begin position="35"/>
        <end position="54"/>
    </location>
</feature>
<proteinExistence type="predicted"/>
<evidence type="ECO:0000256" key="1">
    <source>
        <dbReference type="SAM" id="Phobius"/>
    </source>
</evidence>
<organism evidence="2 3">
    <name type="scientific">Gordonia cholesterolivorans</name>
    <dbReference type="NCBI Taxonomy" id="559625"/>
    <lineage>
        <taxon>Bacteria</taxon>
        <taxon>Bacillati</taxon>
        <taxon>Actinomycetota</taxon>
        <taxon>Actinomycetes</taxon>
        <taxon>Mycobacteriales</taxon>
        <taxon>Gordoniaceae</taxon>
        <taxon>Gordonia</taxon>
    </lineage>
</organism>
<feature type="transmembrane region" description="Helical" evidence="1">
    <location>
        <begin position="74"/>
        <end position="93"/>
    </location>
</feature>
<sequence length="266" mass="28141">MTTTYAAVDQTAKPIPLSRLIRVELRKLVDTRAGFWLIASMGLISVVIMVVMLITTGNSTDNGDGAGFADFFGIMNTPTGFLLPVMAILLVTSEWSQRGALITFTMEPRRERIVVAKLVASLVAALAAVAFALIVGAIGNVIVGAAYGDPNGSWSFPAAGLTGAVILQITGLLLGFGLAALFLNTPAAIVAYFVLPNAIGLVLELVPALRDHHVGDWISTSTSSGPLMSDSWPTGAEWAHFLVAHAIWIGIPITLGIYRILRSEVK</sequence>
<protein>
    <recommendedName>
        <fullName evidence="4">ABC transporter permease</fullName>
    </recommendedName>
</protein>
<dbReference type="Proteomes" id="UP001501170">
    <property type="component" value="Unassembled WGS sequence"/>
</dbReference>
<feature type="transmembrane region" description="Helical" evidence="1">
    <location>
        <begin position="190"/>
        <end position="209"/>
    </location>
</feature>
<feature type="transmembrane region" description="Helical" evidence="1">
    <location>
        <begin position="238"/>
        <end position="261"/>
    </location>
</feature>
<reference evidence="2 3" key="1">
    <citation type="journal article" date="2019" name="Int. J. Syst. Evol. Microbiol.">
        <title>The Global Catalogue of Microorganisms (GCM) 10K type strain sequencing project: providing services to taxonomists for standard genome sequencing and annotation.</title>
        <authorList>
            <consortium name="The Broad Institute Genomics Platform"/>
            <consortium name="The Broad Institute Genome Sequencing Center for Infectious Disease"/>
            <person name="Wu L."/>
            <person name="Ma J."/>
        </authorList>
    </citation>
    <scope>NUCLEOTIDE SEQUENCE [LARGE SCALE GENOMIC DNA]</scope>
    <source>
        <strain evidence="2 3">JCM 16227</strain>
    </source>
</reference>
<comment type="caution">
    <text evidence="2">The sequence shown here is derived from an EMBL/GenBank/DDBJ whole genome shotgun (WGS) entry which is preliminary data.</text>
</comment>
<keyword evidence="1" id="KW-0472">Membrane</keyword>
<keyword evidence="1" id="KW-0812">Transmembrane</keyword>
<accession>A0ABN3HH68</accession>
<dbReference type="EMBL" id="BAAARB010000009">
    <property type="protein sequence ID" value="GAA2380070.1"/>
    <property type="molecule type" value="Genomic_DNA"/>
</dbReference>